<organism evidence="3 4">
    <name type="scientific">Bordetella bronchialis</name>
    <dbReference type="NCBI Taxonomy" id="463025"/>
    <lineage>
        <taxon>Bacteria</taxon>
        <taxon>Pseudomonadati</taxon>
        <taxon>Pseudomonadota</taxon>
        <taxon>Betaproteobacteria</taxon>
        <taxon>Burkholderiales</taxon>
        <taxon>Alcaligenaceae</taxon>
        <taxon>Bordetella</taxon>
    </lineage>
</organism>
<dbReference type="Proteomes" id="UP000092213">
    <property type="component" value="Chromosome"/>
</dbReference>
<dbReference type="InterPro" id="IPR027450">
    <property type="entry name" value="AlkB-like"/>
</dbReference>
<dbReference type="InterPro" id="IPR037151">
    <property type="entry name" value="AlkB-like_sf"/>
</dbReference>
<dbReference type="PANTHER" id="PTHR12463">
    <property type="entry name" value="OXYGENASE-RELATED"/>
    <property type="match status" value="1"/>
</dbReference>
<protein>
    <submittedName>
        <fullName evidence="3">2OG-Fe(II) oxygenase</fullName>
    </submittedName>
</protein>
<sequence>MTQLTLFDGPSSAMPPGWRYEDGFLTAQEEVALLALVRGLPLQAARYESYTARRRVVSYGGSFDYDANRLQPAQPLVESLHGLRARVADWMGVAPERLAHVLVAEYPPGAPLGWHRDVPDFEDVAGVSLGSPAVLRFRPYPPQRPSRRDILRADVLPRSIYLMRGAARWDWQHSVAPLAAPRWSITFRTLAGRRPSSRAGRAARGDAPQAAAPADLSEPPA</sequence>
<dbReference type="GO" id="GO:0070988">
    <property type="term" value="P:demethylation"/>
    <property type="evidence" value="ECO:0007669"/>
    <property type="project" value="InterPro"/>
</dbReference>
<feature type="region of interest" description="Disordered" evidence="1">
    <location>
        <begin position="192"/>
        <end position="221"/>
    </location>
</feature>
<dbReference type="Pfam" id="PF13532">
    <property type="entry name" value="2OG-FeII_Oxy_2"/>
    <property type="match status" value="1"/>
</dbReference>
<feature type="domain" description="Fe2OG dioxygenase" evidence="2">
    <location>
        <begin position="97"/>
        <end position="191"/>
    </location>
</feature>
<dbReference type="GO" id="GO:0032451">
    <property type="term" value="F:demethylase activity"/>
    <property type="evidence" value="ECO:0007669"/>
    <property type="project" value="TreeGrafter"/>
</dbReference>
<name>A0A193FV78_9BORD</name>
<proteinExistence type="predicted"/>
<gene>
    <name evidence="3" type="ORF">BAU08_05985</name>
</gene>
<dbReference type="Gene3D" id="2.60.120.590">
    <property type="entry name" value="Alpha-ketoglutarate-dependent dioxygenase AlkB-like"/>
    <property type="match status" value="1"/>
</dbReference>
<dbReference type="PROSITE" id="PS51471">
    <property type="entry name" value="FE2OG_OXY"/>
    <property type="match status" value="1"/>
</dbReference>
<evidence type="ECO:0000256" key="1">
    <source>
        <dbReference type="SAM" id="MobiDB-lite"/>
    </source>
</evidence>
<dbReference type="InterPro" id="IPR032857">
    <property type="entry name" value="ALKBH4"/>
</dbReference>
<dbReference type="GO" id="GO:0016491">
    <property type="term" value="F:oxidoreductase activity"/>
    <property type="evidence" value="ECO:0007669"/>
    <property type="project" value="TreeGrafter"/>
</dbReference>
<accession>A0A193FV78</accession>
<dbReference type="EMBL" id="CP016171">
    <property type="protein sequence ID" value="ANN70944.1"/>
    <property type="molecule type" value="Genomic_DNA"/>
</dbReference>
<evidence type="ECO:0000313" key="4">
    <source>
        <dbReference type="Proteomes" id="UP000092213"/>
    </source>
</evidence>
<dbReference type="InterPro" id="IPR005123">
    <property type="entry name" value="Oxoglu/Fe-dep_dioxygenase_dom"/>
</dbReference>
<dbReference type="SUPFAM" id="SSF51197">
    <property type="entry name" value="Clavaminate synthase-like"/>
    <property type="match status" value="1"/>
</dbReference>
<dbReference type="PANTHER" id="PTHR12463:SF1">
    <property type="entry name" value="2-OXOGLUTARATE AND FE-DEPENDENT OXYGENASE FAMILY PROTEIN"/>
    <property type="match status" value="1"/>
</dbReference>
<reference evidence="3 4" key="1">
    <citation type="submission" date="2016-06" db="EMBL/GenBank/DDBJ databases">
        <title>Complete genome sequences of Bordetella bronchialis and Bordetella flabilis.</title>
        <authorList>
            <person name="LiPuma J.J."/>
            <person name="Spilker T."/>
        </authorList>
    </citation>
    <scope>NUCLEOTIDE SEQUENCE [LARGE SCALE GENOMIC DNA]</scope>
    <source>
        <strain evidence="3 4">AU17976</strain>
    </source>
</reference>
<evidence type="ECO:0000259" key="2">
    <source>
        <dbReference type="PROSITE" id="PS51471"/>
    </source>
</evidence>
<evidence type="ECO:0000313" key="3">
    <source>
        <dbReference type="EMBL" id="ANN70944.1"/>
    </source>
</evidence>
<dbReference type="STRING" id="463025.BAU08_05985"/>
<dbReference type="RefSeq" id="WP_066668565.1">
    <property type="nucleotide sequence ID" value="NZ_CP016171.1"/>
</dbReference>
<dbReference type="AlphaFoldDB" id="A0A193FV78"/>
<feature type="compositionally biased region" description="Low complexity" evidence="1">
    <location>
        <begin position="192"/>
        <end position="215"/>
    </location>
</feature>